<keyword evidence="1" id="KW-0472">Membrane</keyword>
<keyword evidence="1" id="KW-1133">Transmembrane helix</keyword>
<protein>
    <submittedName>
        <fullName evidence="2">Uncharacterized protein</fullName>
    </submittedName>
</protein>
<dbReference type="Proteomes" id="UP001565219">
    <property type="component" value="Unassembled WGS sequence"/>
</dbReference>
<dbReference type="EMBL" id="JBCLTR010000007">
    <property type="protein sequence ID" value="MEY8633357.1"/>
    <property type="molecule type" value="Genomic_DNA"/>
</dbReference>
<evidence type="ECO:0000313" key="3">
    <source>
        <dbReference type="Proteomes" id="UP001565219"/>
    </source>
</evidence>
<comment type="caution">
    <text evidence="2">The sequence shown here is derived from an EMBL/GenBank/DDBJ whole genome shotgun (WGS) entry which is preliminary data.</text>
</comment>
<keyword evidence="3" id="KW-1185">Reference proteome</keyword>
<accession>A0ABV4DFP9</accession>
<reference evidence="2 3" key="1">
    <citation type="submission" date="2024-03" db="EMBL/GenBank/DDBJ databases">
        <title>Mouse gut bacterial collection (mGBC) of GemPharmatech.</title>
        <authorList>
            <person name="He Y."/>
            <person name="Dong L."/>
            <person name="Wu D."/>
            <person name="Gao X."/>
            <person name="Lin Z."/>
        </authorList>
    </citation>
    <scope>NUCLEOTIDE SEQUENCE [LARGE SCALE GENOMIC DNA]</scope>
    <source>
        <strain evidence="2 3">32-10</strain>
    </source>
</reference>
<feature type="transmembrane region" description="Helical" evidence="1">
    <location>
        <begin position="49"/>
        <end position="66"/>
    </location>
</feature>
<sequence>MEQWANSSEIESFEANYPEHETLLPNNTEAKVYPNQTFDIVSKVGVSKQWMAMIFLTSSLINFILGT</sequence>
<gene>
    <name evidence="2" type="ORF">AALG99_07450</name>
</gene>
<dbReference type="RefSeq" id="WP_270601794.1">
    <property type="nucleotide sequence ID" value="NZ_JAQEVE010000041.1"/>
</dbReference>
<organism evidence="2 3">
    <name type="scientific">Anaerostipes hominis</name>
    <name type="common">ex Lee et al. 2021</name>
    <dbReference type="NCBI Taxonomy" id="2025494"/>
    <lineage>
        <taxon>Bacteria</taxon>
        <taxon>Bacillati</taxon>
        <taxon>Bacillota</taxon>
        <taxon>Clostridia</taxon>
        <taxon>Lachnospirales</taxon>
        <taxon>Lachnospiraceae</taxon>
        <taxon>Anaerostipes</taxon>
    </lineage>
</organism>
<name>A0ABV4DFP9_9FIRM</name>
<evidence type="ECO:0000256" key="1">
    <source>
        <dbReference type="SAM" id="Phobius"/>
    </source>
</evidence>
<keyword evidence="1" id="KW-0812">Transmembrane</keyword>
<proteinExistence type="predicted"/>
<evidence type="ECO:0000313" key="2">
    <source>
        <dbReference type="EMBL" id="MEY8633357.1"/>
    </source>
</evidence>